<evidence type="ECO:0000256" key="5">
    <source>
        <dbReference type="ARBA" id="ARBA00093637"/>
    </source>
</evidence>
<comment type="similarity">
    <text evidence="4">Belongs to the GcvT family. CAF17/IBA57 subfamily.</text>
</comment>
<keyword evidence="2" id="KW-0809">Transit peptide</keyword>
<evidence type="ECO:0000256" key="2">
    <source>
        <dbReference type="ARBA" id="ARBA00022946"/>
    </source>
</evidence>
<dbReference type="OrthoDB" id="191995at2759"/>
<dbReference type="InterPro" id="IPR017703">
    <property type="entry name" value="YgfZ/GCV_T_CS"/>
</dbReference>
<keyword evidence="3" id="KW-0496">Mitochondrion</keyword>
<dbReference type="Pfam" id="PF25455">
    <property type="entry name" value="Beta-barrel_CAF17_C"/>
    <property type="match status" value="1"/>
</dbReference>
<feature type="region of interest" description="Disordered" evidence="6">
    <location>
        <begin position="293"/>
        <end position="319"/>
    </location>
</feature>
<dbReference type="InterPro" id="IPR057460">
    <property type="entry name" value="CAF17_C"/>
</dbReference>
<comment type="subcellular location">
    <subcellularLocation>
        <location evidence="1">Mitochondrion matrix</location>
    </subcellularLocation>
</comment>
<dbReference type="NCBIfam" id="TIGR03317">
    <property type="entry name" value="ygfZ_signature"/>
    <property type="match status" value="1"/>
</dbReference>
<dbReference type="GO" id="GO:0005759">
    <property type="term" value="C:mitochondrial matrix"/>
    <property type="evidence" value="ECO:0007669"/>
    <property type="project" value="UniProtKB-SubCell"/>
</dbReference>
<dbReference type="SUPFAM" id="SSF103025">
    <property type="entry name" value="Folate-binding domain"/>
    <property type="match status" value="1"/>
</dbReference>
<evidence type="ECO:0000256" key="6">
    <source>
        <dbReference type="SAM" id="MobiDB-lite"/>
    </source>
</evidence>
<gene>
    <name evidence="8" type="ORF">H103_03388</name>
</gene>
<sequence length="409" mass="45149">MVQGLTSSPICGRCLLRTRRQLLRNRIYSQIHHNHTNPPAPPPSGYSHLNNRSLISISGIDSTSFLQGLITRNLSVPKNSPPVTSPFYAAFLNSQGRILNDVFIYPFETASSPAGEMEYLIELDKEASEGLLKHFRRHKLRSKLKFRALDDGERSVWSIWDDGNTSAWHENEAFKENNAIVCPDGRAPGMGYRVIASGGKLPSRITEAFPGDESSIEAYTLRRMLRGVGEGQVEMPRESALPMDSNIDIMNGIDFRKGCYVGQELTIRTHHRGVVRKRILPVQLYKSTKTLPTSDMPVYDPDTSITPPPSGAEANISKAGASKGRSAGKFLNGIGNVGLAVCRLEIMTDIALTGESTQYDANQEFKITWDSTEVGGANIADQPKVKAFVPPWIKEYILSGGARHRQPKA</sequence>
<dbReference type="Gene3D" id="3.30.1360.120">
    <property type="entry name" value="Probable tRNA modification gtpase trme, domain 1"/>
    <property type="match status" value="1"/>
</dbReference>
<dbReference type="InterPro" id="IPR045179">
    <property type="entry name" value="YgfZ/GcvT"/>
</dbReference>
<dbReference type="GO" id="GO:0016226">
    <property type="term" value="P:iron-sulfur cluster assembly"/>
    <property type="evidence" value="ECO:0007669"/>
    <property type="project" value="TreeGrafter"/>
</dbReference>
<dbReference type="EMBL" id="KK207805">
    <property type="protein sequence ID" value="EZF53724.1"/>
    <property type="molecule type" value="Genomic_DNA"/>
</dbReference>
<feature type="domain" description="CAF17 C-terminal" evidence="7">
    <location>
        <begin position="276"/>
        <end position="357"/>
    </location>
</feature>
<evidence type="ECO:0000256" key="1">
    <source>
        <dbReference type="ARBA" id="ARBA00004305"/>
    </source>
</evidence>
<accession>A0A022W621</accession>
<protein>
    <recommendedName>
        <fullName evidence="5">Iron-sulfur cluster assembly factor IBA57 homolog, mitochondrial</fullName>
    </recommendedName>
</protein>
<evidence type="ECO:0000256" key="4">
    <source>
        <dbReference type="ARBA" id="ARBA00093447"/>
    </source>
</evidence>
<dbReference type="InterPro" id="IPR027266">
    <property type="entry name" value="TrmE/GcvT-like"/>
</dbReference>
<dbReference type="PANTHER" id="PTHR22602:SF0">
    <property type="entry name" value="TRANSFERASE CAF17, MITOCHONDRIAL-RELATED"/>
    <property type="match status" value="1"/>
</dbReference>
<evidence type="ECO:0000256" key="3">
    <source>
        <dbReference type="ARBA" id="ARBA00023128"/>
    </source>
</evidence>
<dbReference type="AlphaFoldDB" id="A0A022W621"/>
<dbReference type="HOGENOM" id="CLU_007884_7_0_1"/>
<proteinExistence type="inferred from homology"/>
<name>A0A022W621_TRIRU</name>
<reference evidence="8" key="1">
    <citation type="submission" date="2014-02" db="EMBL/GenBank/DDBJ databases">
        <title>The Genome Sequence of Trichophyton rubrum (morphotype fischeri) CBS 288.86.</title>
        <authorList>
            <consortium name="The Broad Institute Genomics Platform"/>
            <person name="Cuomo C.A."/>
            <person name="White T.C."/>
            <person name="Graser Y."/>
            <person name="Martinez-Rossi N."/>
            <person name="Heitman J."/>
            <person name="Young S.K."/>
            <person name="Zeng Q."/>
            <person name="Gargeya S."/>
            <person name="Abouelleil A."/>
            <person name="Alvarado L."/>
            <person name="Chapman S.B."/>
            <person name="Gainer-Dewar J."/>
            <person name="Goldberg J."/>
            <person name="Griggs A."/>
            <person name="Gujja S."/>
            <person name="Hansen M."/>
            <person name="Howarth C."/>
            <person name="Imamovic A."/>
            <person name="Larimer J."/>
            <person name="Martinez D."/>
            <person name="Murphy C."/>
            <person name="Pearson M.D."/>
            <person name="Persinoti G."/>
            <person name="Poon T."/>
            <person name="Priest M."/>
            <person name="Roberts A.D."/>
            <person name="Saif S."/>
            <person name="Shea T.D."/>
            <person name="Sykes S.N."/>
            <person name="Wortman J."/>
            <person name="Nusbaum C."/>
            <person name="Birren B."/>
        </authorList>
    </citation>
    <scope>NUCLEOTIDE SEQUENCE [LARGE SCALE GENOMIC DNA]</scope>
    <source>
        <strain evidence="8">CBS 288.86</strain>
    </source>
</reference>
<dbReference type="Proteomes" id="UP000023758">
    <property type="component" value="Unassembled WGS sequence"/>
</dbReference>
<evidence type="ECO:0000259" key="7">
    <source>
        <dbReference type="Pfam" id="PF25455"/>
    </source>
</evidence>
<organism evidence="8">
    <name type="scientific">Trichophyton rubrum CBS 288.86</name>
    <dbReference type="NCBI Taxonomy" id="1215330"/>
    <lineage>
        <taxon>Eukaryota</taxon>
        <taxon>Fungi</taxon>
        <taxon>Dikarya</taxon>
        <taxon>Ascomycota</taxon>
        <taxon>Pezizomycotina</taxon>
        <taxon>Eurotiomycetes</taxon>
        <taxon>Eurotiomycetidae</taxon>
        <taxon>Onygenales</taxon>
        <taxon>Arthrodermataceae</taxon>
        <taxon>Trichophyton</taxon>
    </lineage>
</organism>
<evidence type="ECO:0000313" key="8">
    <source>
        <dbReference type="EMBL" id="EZF53724.1"/>
    </source>
</evidence>
<dbReference type="PANTHER" id="PTHR22602">
    <property type="entry name" value="TRANSFERASE CAF17, MITOCHONDRIAL-RELATED"/>
    <property type="match status" value="1"/>
</dbReference>